<comment type="subcellular location">
    <subcellularLocation>
        <location evidence="1">Membrane</location>
        <topology evidence="1">Multi-pass membrane protein</topology>
    </subcellularLocation>
</comment>
<evidence type="ECO:0000256" key="5">
    <source>
        <dbReference type="SAM" id="MobiDB-lite"/>
    </source>
</evidence>
<feature type="region of interest" description="Disordered" evidence="5">
    <location>
        <begin position="689"/>
        <end position="729"/>
    </location>
</feature>
<dbReference type="GeneID" id="87845285"/>
<feature type="region of interest" description="Disordered" evidence="5">
    <location>
        <begin position="964"/>
        <end position="991"/>
    </location>
</feature>
<dbReference type="InterPro" id="IPR045863">
    <property type="entry name" value="CorA_TM1_TM2"/>
</dbReference>
<evidence type="ECO:0000313" key="8">
    <source>
        <dbReference type="Proteomes" id="UP001278766"/>
    </source>
</evidence>
<reference evidence="7" key="1">
    <citation type="journal article" date="2023" name="Mol. Phylogenet. Evol.">
        <title>Genome-scale phylogeny and comparative genomics of the fungal order Sordariales.</title>
        <authorList>
            <person name="Hensen N."/>
            <person name="Bonometti L."/>
            <person name="Westerberg I."/>
            <person name="Brannstrom I.O."/>
            <person name="Guillou S."/>
            <person name="Cros-Aarteil S."/>
            <person name="Calhoun S."/>
            <person name="Haridas S."/>
            <person name="Kuo A."/>
            <person name="Mondo S."/>
            <person name="Pangilinan J."/>
            <person name="Riley R."/>
            <person name="LaButti K."/>
            <person name="Andreopoulos B."/>
            <person name="Lipzen A."/>
            <person name="Chen C."/>
            <person name="Yan M."/>
            <person name="Daum C."/>
            <person name="Ng V."/>
            <person name="Clum A."/>
            <person name="Steindorff A."/>
            <person name="Ohm R.A."/>
            <person name="Martin F."/>
            <person name="Silar P."/>
            <person name="Natvig D.O."/>
            <person name="Lalanne C."/>
            <person name="Gautier V."/>
            <person name="Ament-Velasquez S.L."/>
            <person name="Kruys A."/>
            <person name="Hutchinson M.I."/>
            <person name="Powell A.J."/>
            <person name="Barry K."/>
            <person name="Miller A.N."/>
            <person name="Grigoriev I.V."/>
            <person name="Debuchy R."/>
            <person name="Gladieux P."/>
            <person name="Hiltunen Thoren M."/>
            <person name="Johannesson H."/>
        </authorList>
    </citation>
    <scope>NUCLEOTIDE SEQUENCE</scope>
    <source>
        <strain evidence="7">CBS 168.71</strain>
    </source>
</reference>
<dbReference type="PANTHER" id="PTHR47685">
    <property type="entry name" value="MAGNESIUM TRANSPORT PROTEIN CORA"/>
    <property type="match status" value="1"/>
</dbReference>
<keyword evidence="3 6" id="KW-1133">Transmembrane helix</keyword>
<dbReference type="Proteomes" id="UP001278766">
    <property type="component" value="Unassembled WGS sequence"/>
</dbReference>
<feature type="transmembrane region" description="Helical" evidence="6">
    <location>
        <begin position="846"/>
        <end position="863"/>
    </location>
</feature>
<dbReference type="PANTHER" id="PTHR47685:SF1">
    <property type="entry name" value="MAGNESIUM TRANSPORT PROTEIN CORA"/>
    <property type="match status" value="1"/>
</dbReference>
<keyword evidence="4 6" id="KW-0472">Membrane</keyword>
<dbReference type="EMBL" id="JAUEPN010000001">
    <property type="protein sequence ID" value="KAK3300014.1"/>
    <property type="molecule type" value="Genomic_DNA"/>
</dbReference>
<dbReference type="RefSeq" id="XP_062663528.1">
    <property type="nucleotide sequence ID" value="XM_062808337.1"/>
</dbReference>
<protein>
    <submittedName>
        <fullName evidence="7">Uncharacterized protein</fullName>
    </submittedName>
</protein>
<dbReference type="GO" id="GO:0016020">
    <property type="term" value="C:membrane"/>
    <property type="evidence" value="ECO:0007669"/>
    <property type="project" value="UniProtKB-SubCell"/>
</dbReference>
<dbReference type="Gene3D" id="1.20.58.340">
    <property type="entry name" value="Magnesium transport protein CorA, transmembrane region"/>
    <property type="match status" value="1"/>
</dbReference>
<evidence type="ECO:0000313" key="7">
    <source>
        <dbReference type="EMBL" id="KAK3300014.1"/>
    </source>
</evidence>
<gene>
    <name evidence="7" type="ORF">B0H64DRAFT_4983</name>
</gene>
<keyword evidence="2 6" id="KW-0812">Transmembrane</keyword>
<evidence type="ECO:0000256" key="6">
    <source>
        <dbReference type="SAM" id="Phobius"/>
    </source>
</evidence>
<accession>A0AAE0HPH9</accession>
<dbReference type="GO" id="GO:0046873">
    <property type="term" value="F:metal ion transmembrane transporter activity"/>
    <property type="evidence" value="ECO:0007669"/>
    <property type="project" value="InterPro"/>
</dbReference>
<evidence type="ECO:0000256" key="3">
    <source>
        <dbReference type="ARBA" id="ARBA00022989"/>
    </source>
</evidence>
<proteinExistence type="predicted"/>
<dbReference type="InterPro" id="IPR050829">
    <property type="entry name" value="CorA_MIT"/>
</dbReference>
<name>A0AAE0HPH9_9PEZI</name>
<dbReference type="AlphaFoldDB" id="A0AAE0HPH9"/>
<dbReference type="Pfam" id="PF01544">
    <property type="entry name" value="CorA"/>
    <property type="match status" value="1"/>
</dbReference>
<sequence>MSRSVHFPKAIDPYTVGGCLCSDPHDDNISDPVLHYMGCLRFDERENFFNPSNPLWRRCVTAASASGSQSEEAARLVVEEKLRSWKRTVDERLERAMRLRRAMNTDLRYNVLTENFPRSRWRWKSSGRAYLGMSQDGGPEQYDPDEDSVAYVAHVGSTVPRVDEDVDVFTERQQYAEHRISVNQLLYCRDFDGAHGLLENLVGGGIKWIHLPANNMAWAEEAVRAYFGEGETLRPHGHRLHKLIFGHDQLSAAAQALCPDAWQTKPPEKLRLLSARSLRQTCRSTVFDTKSRPGGPQPVSTCVTLFTPFLSWESARRQALISQMVDANLGDYRERQIAENREKWRNRIARRQGVVQPLSQSRIPRAISQFISNTPVLGGKRRGWHSYIDEAGTLQVRSRLGQYLVNCARMYEAMATYRDRLLLDRYLTADKPLHLRRTLHRAFMPSKVGDVNTRDWQQVVHHFTAPNPNFPHEYGHGLEMWPDHILDESPCESCALNIGMSPKVIVVDQLWMWILDRHTIITCFPNRHGSDHDESAEMHSAIRSELRASSNAINSAFDVALAILDGSFNYLLDPESNPAVKLRDRKPPVFEAFEEALTKLSRQGSLSREKLYQVADVMQTLHGRGHFQGRSVESVTWATHAINPESFIRGKLQDMTEELRMMLNITETHEQTLESLKAQVGRLLDSKSTHRQRGFEGGQDLDNGFPSLSSSSNSAGDPGKGKHKHVMSGSVLRDEETLRRFATKADEVMARIRARKARLDDMLRAADNLSASILEFLTVKQHTMATADSWRSQMQSTLTYRQSTAIVMFTVVTVIFAPLSFMSSVFGMSAAEFANDSWSLGEQFRLLFPISFAVTALTIIAAFSSRIQRIFLLIYRLLKVVLLYKSGIYRLWAQTRFSTDRFTDWASAVAVEARDTERYKIARKRHRRVARREAIRYQARRAHEAEKAKERNKAAAVTAATAATPAPAISSGGGLAGGSKGGGGGGARCDG</sequence>
<keyword evidence="8" id="KW-1185">Reference proteome</keyword>
<dbReference type="SUPFAM" id="SSF144083">
    <property type="entry name" value="Magnesium transport protein CorA, transmembrane region"/>
    <property type="match status" value="1"/>
</dbReference>
<feature type="compositionally biased region" description="Gly residues" evidence="5">
    <location>
        <begin position="971"/>
        <end position="991"/>
    </location>
</feature>
<feature type="transmembrane region" description="Helical" evidence="6">
    <location>
        <begin position="804"/>
        <end position="826"/>
    </location>
</feature>
<comment type="caution">
    <text evidence="7">The sequence shown here is derived from an EMBL/GenBank/DDBJ whole genome shotgun (WGS) entry which is preliminary data.</text>
</comment>
<reference evidence="7" key="2">
    <citation type="submission" date="2023-06" db="EMBL/GenBank/DDBJ databases">
        <authorList>
            <consortium name="Lawrence Berkeley National Laboratory"/>
            <person name="Haridas S."/>
            <person name="Hensen N."/>
            <person name="Bonometti L."/>
            <person name="Westerberg I."/>
            <person name="Brannstrom I.O."/>
            <person name="Guillou S."/>
            <person name="Cros-Aarteil S."/>
            <person name="Calhoun S."/>
            <person name="Kuo A."/>
            <person name="Mondo S."/>
            <person name="Pangilinan J."/>
            <person name="Riley R."/>
            <person name="Labutti K."/>
            <person name="Andreopoulos B."/>
            <person name="Lipzen A."/>
            <person name="Chen C."/>
            <person name="Yanf M."/>
            <person name="Daum C."/>
            <person name="Ng V."/>
            <person name="Clum A."/>
            <person name="Steindorff A."/>
            <person name="Ohm R."/>
            <person name="Martin F."/>
            <person name="Silar P."/>
            <person name="Natvig D."/>
            <person name="Lalanne C."/>
            <person name="Gautier V."/>
            <person name="Ament-Velasquez S.L."/>
            <person name="Kruys A."/>
            <person name="Hutchinson M.I."/>
            <person name="Powell A.J."/>
            <person name="Barry K."/>
            <person name="Miller A.N."/>
            <person name="Grigoriev I.V."/>
            <person name="Debuchy R."/>
            <person name="Gladieux P."/>
            <person name="Thoren M.H."/>
            <person name="Johannesson H."/>
        </authorList>
    </citation>
    <scope>NUCLEOTIDE SEQUENCE</scope>
    <source>
        <strain evidence="7">CBS 168.71</strain>
    </source>
</reference>
<evidence type="ECO:0000256" key="1">
    <source>
        <dbReference type="ARBA" id="ARBA00004141"/>
    </source>
</evidence>
<dbReference type="InterPro" id="IPR002523">
    <property type="entry name" value="MgTranspt_CorA/ZnTranspt_ZntB"/>
</dbReference>
<organism evidence="7 8">
    <name type="scientific">Chaetomium fimeti</name>
    <dbReference type="NCBI Taxonomy" id="1854472"/>
    <lineage>
        <taxon>Eukaryota</taxon>
        <taxon>Fungi</taxon>
        <taxon>Dikarya</taxon>
        <taxon>Ascomycota</taxon>
        <taxon>Pezizomycotina</taxon>
        <taxon>Sordariomycetes</taxon>
        <taxon>Sordariomycetidae</taxon>
        <taxon>Sordariales</taxon>
        <taxon>Chaetomiaceae</taxon>
        <taxon>Chaetomium</taxon>
    </lineage>
</organism>
<evidence type="ECO:0000256" key="4">
    <source>
        <dbReference type="ARBA" id="ARBA00023136"/>
    </source>
</evidence>
<evidence type="ECO:0000256" key="2">
    <source>
        <dbReference type="ARBA" id="ARBA00022692"/>
    </source>
</evidence>